<name>A0A009PXW5_ACIBA</name>
<dbReference type="Proteomes" id="UP000021108">
    <property type="component" value="Unassembled WGS sequence"/>
</dbReference>
<protein>
    <submittedName>
        <fullName evidence="2">Uncharacterized protein</fullName>
    </submittedName>
</protein>
<accession>A0A009PXW5</accession>
<dbReference type="RefSeq" id="WP_032059336.1">
    <property type="nucleotide sequence ID" value="NZ_JEXD01000014.1"/>
</dbReference>
<sequence>MIKISNTEANDCGRVLDAPKDANIEISETKATRVGTVFYIRDNEEKLKQKILECVVDGTPPEVIEKFIQSIKELDNLKADSVELVTYRTGLAKFVKQIVGVVGFVASIVGIISPFLPQG</sequence>
<dbReference type="EMBL" id="JEXD01000014">
    <property type="protein sequence ID" value="EXC07368.1"/>
    <property type="molecule type" value="Genomic_DNA"/>
</dbReference>
<keyword evidence="1" id="KW-0812">Transmembrane</keyword>
<organism evidence="2 3">
    <name type="scientific">Acinetobacter baumannii 625974</name>
    <dbReference type="NCBI Taxonomy" id="1310607"/>
    <lineage>
        <taxon>Bacteria</taxon>
        <taxon>Pseudomonadati</taxon>
        <taxon>Pseudomonadota</taxon>
        <taxon>Gammaproteobacteria</taxon>
        <taxon>Moraxellales</taxon>
        <taxon>Moraxellaceae</taxon>
        <taxon>Acinetobacter</taxon>
        <taxon>Acinetobacter calcoaceticus/baumannii complex</taxon>
    </lineage>
</organism>
<gene>
    <name evidence="2" type="ORF">J506_2002</name>
</gene>
<reference evidence="2 3" key="1">
    <citation type="submission" date="2014-02" db="EMBL/GenBank/DDBJ databases">
        <title>Comparative genomics and transcriptomics to identify genetic mechanisms underlying the emergence of carbapenem resistant Acinetobacter baumannii (CRAb).</title>
        <authorList>
            <person name="Harris A.D."/>
            <person name="Johnson K.J."/>
            <person name="George J."/>
            <person name="Shefchek K."/>
            <person name="Daugherty S.C."/>
            <person name="Parankush S."/>
            <person name="Sadzewicz L."/>
            <person name="Tallon L."/>
            <person name="Sengamalay N."/>
            <person name="Hazen T.H."/>
            <person name="Rasko D.A."/>
        </authorList>
    </citation>
    <scope>NUCLEOTIDE SEQUENCE [LARGE SCALE GENOMIC DNA]</scope>
    <source>
        <strain evidence="2 3">625974</strain>
    </source>
</reference>
<evidence type="ECO:0000313" key="2">
    <source>
        <dbReference type="EMBL" id="EXC07368.1"/>
    </source>
</evidence>
<proteinExistence type="predicted"/>
<feature type="transmembrane region" description="Helical" evidence="1">
    <location>
        <begin position="98"/>
        <end position="116"/>
    </location>
</feature>
<dbReference type="AlphaFoldDB" id="A0A009PXW5"/>
<evidence type="ECO:0000256" key="1">
    <source>
        <dbReference type="SAM" id="Phobius"/>
    </source>
</evidence>
<comment type="caution">
    <text evidence="2">The sequence shown here is derived from an EMBL/GenBank/DDBJ whole genome shotgun (WGS) entry which is preliminary data.</text>
</comment>
<evidence type="ECO:0000313" key="3">
    <source>
        <dbReference type="Proteomes" id="UP000021108"/>
    </source>
</evidence>
<keyword evidence="1" id="KW-1133">Transmembrane helix</keyword>
<keyword evidence="1" id="KW-0472">Membrane</keyword>
<dbReference type="PATRIC" id="fig|1310607.3.peg.1941"/>